<dbReference type="Proteomes" id="UP001501116">
    <property type="component" value="Unassembled WGS sequence"/>
</dbReference>
<keyword evidence="2" id="KW-1133">Transmembrane helix</keyword>
<feature type="transmembrane region" description="Helical" evidence="2">
    <location>
        <begin position="69"/>
        <end position="90"/>
    </location>
</feature>
<dbReference type="RefSeq" id="WP_344419798.1">
    <property type="nucleotide sequence ID" value="NZ_BAAANN010000013.1"/>
</dbReference>
<feature type="compositionally biased region" description="Polar residues" evidence="1">
    <location>
        <begin position="1"/>
        <end position="13"/>
    </location>
</feature>
<feature type="region of interest" description="Disordered" evidence="1">
    <location>
        <begin position="37"/>
        <end position="64"/>
    </location>
</feature>
<feature type="region of interest" description="Disordered" evidence="1">
    <location>
        <begin position="95"/>
        <end position="128"/>
    </location>
</feature>
<evidence type="ECO:0008006" key="5">
    <source>
        <dbReference type="Google" id="ProtNLM"/>
    </source>
</evidence>
<evidence type="ECO:0000256" key="1">
    <source>
        <dbReference type="SAM" id="MobiDB-lite"/>
    </source>
</evidence>
<feature type="region of interest" description="Disordered" evidence="1">
    <location>
        <begin position="1"/>
        <end position="23"/>
    </location>
</feature>
<gene>
    <name evidence="3" type="ORF">GCM10009754_37110</name>
</gene>
<protein>
    <recommendedName>
        <fullName evidence="5">Regulator of septum formation</fullName>
    </recommendedName>
</protein>
<keyword evidence="4" id="KW-1185">Reference proteome</keyword>
<organism evidence="3 4">
    <name type="scientific">Amycolatopsis minnesotensis</name>
    <dbReference type="NCBI Taxonomy" id="337894"/>
    <lineage>
        <taxon>Bacteria</taxon>
        <taxon>Bacillati</taxon>
        <taxon>Actinomycetota</taxon>
        <taxon>Actinomycetes</taxon>
        <taxon>Pseudonocardiales</taxon>
        <taxon>Pseudonocardiaceae</taxon>
        <taxon>Amycolatopsis</taxon>
    </lineage>
</organism>
<proteinExistence type="predicted"/>
<evidence type="ECO:0000313" key="4">
    <source>
        <dbReference type="Proteomes" id="UP001501116"/>
    </source>
</evidence>
<keyword evidence="2" id="KW-0812">Transmembrane</keyword>
<keyword evidence="2" id="KW-0472">Membrane</keyword>
<dbReference type="EMBL" id="BAAANN010000013">
    <property type="protein sequence ID" value="GAA1962420.1"/>
    <property type="molecule type" value="Genomic_DNA"/>
</dbReference>
<accession>A0ABN2R2A3</accession>
<comment type="caution">
    <text evidence="3">The sequence shown here is derived from an EMBL/GenBank/DDBJ whole genome shotgun (WGS) entry which is preliminary data.</text>
</comment>
<name>A0ABN2R2A3_9PSEU</name>
<reference evidence="3 4" key="1">
    <citation type="journal article" date="2019" name="Int. J. Syst. Evol. Microbiol.">
        <title>The Global Catalogue of Microorganisms (GCM) 10K type strain sequencing project: providing services to taxonomists for standard genome sequencing and annotation.</title>
        <authorList>
            <consortium name="The Broad Institute Genomics Platform"/>
            <consortium name="The Broad Institute Genome Sequencing Center for Infectious Disease"/>
            <person name="Wu L."/>
            <person name="Ma J."/>
        </authorList>
    </citation>
    <scope>NUCLEOTIDE SEQUENCE [LARGE SCALE GENOMIC DNA]</scope>
    <source>
        <strain evidence="3 4">JCM 14545</strain>
    </source>
</reference>
<evidence type="ECO:0000313" key="3">
    <source>
        <dbReference type="EMBL" id="GAA1962420.1"/>
    </source>
</evidence>
<sequence>MTAPQPSQCQRCGQQVLPDTRSPGVWVDQYNGRFCGGNPQSPHFATPQGPWAPMPPGGAPPRGGGKKPLIFGGIGLVLVLVVGIVLALVLTNGSSTDTKAQGSSSAAPPPPPASSSAAPPADPYAPVPCDPDSPGLNYCFPPKTTGPGFMDVVRKRQTTWKCYKHGEKDSAGNNVDEIEMCNASNNVDQPFSKDWSVGFNTDNYKPNGTMNQVVVVASTGARSWKNEQTDKGKTSELAVELMGITVEMLWPDNKELQQEAKDAFKALQPKCDAGEGGMDGNTARLKLGYQLSCGSLTPVTVSGDKGPATTFTETMRIDFPLGGPNRK</sequence>
<feature type="compositionally biased region" description="Pro residues" evidence="1">
    <location>
        <begin position="50"/>
        <end position="59"/>
    </location>
</feature>
<evidence type="ECO:0000256" key="2">
    <source>
        <dbReference type="SAM" id="Phobius"/>
    </source>
</evidence>